<dbReference type="AlphaFoldDB" id="A0A4Y2HGD2"/>
<reference evidence="2 3" key="1">
    <citation type="journal article" date="2019" name="Sci. Rep.">
        <title>Orb-weaving spider Araneus ventricosus genome elucidates the spidroin gene catalogue.</title>
        <authorList>
            <person name="Kono N."/>
            <person name="Nakamura H."/>
            <person name="Ohtoshi R."/>
            <person name="Moran D.A.P."/>
            <person name="Shinohara A."/>
            <person name="Yoshida Y."/>
            <person name="Fujiwara M."/>
            <person name="Mori M."/>
            <person name="Tomita M."/>
            <person name="Arakawa K."/>
        </authorList>
    </citation>
    <scope>NUCLEOTIDE SEQUENCE [LARGE SCALE GENOMIC DNA]</scope>
</reference>
<sequence>MLRESFDPAELSVTSNTDAKTDMALIDLVDDANSHNSAENYIYMLNNQSFDNSQETSNINSDEIYSDEGETVAKIQEDVSALETLYLENQQNAFEDFIRPNFSITRLPTNAYCREWLLKHEQCCLTDSVLEHSDNKRYFKKSNENDIQRVSESAGQRIFDNSQESNQIGNDKVGKL</sequence>
<keyword evidence="3" id="KW-1185">Reference proteome</keyword>
<feature type="region of interest" description="Disordered" evidence="1">
    <location>
        <begin position="150"/>
        <end position="176"/>
    </location>
</feature>
<organism evidence="2 3">
    <name type="scientific">Araneus ventricosus</name>
    <name type="common">Orbweaver spider</name>
    <name type="synonym">Epeira ventricosa</name>
    <dbReference type="NCBI Taxonomy" id="182803"/>
    <lineage>
        <taxon>Eukaryota</taxon>
        <taxon>Metazoa</taxon>
        <taxon>Ecdysozoa</taxon>
        <taxon>Arthropoda</taxon>
        <taxon>Chelicerata</taxon>
        <taxon>Arachnida</taxon>
        <taxon>Araneae</taxon>
        <taxon>Araneomorphae</taxon>
        <taxon>Entelegynae</taxon>
        <taxon>Araneoidea</taxon>
        <taxon>Araneidae</taxon>
        <taxon>Araneus</taxon>
    </lineage>
</organism>
<feature type="compositionally biased region" description="Polar residues" evidence="1">
    <location>
        <begin position="150"/>
        <end position="169"/>
    </location>
</feature>
<comment type="caution">
    <text evidence="2">The sequence shown here is derived from an EMBL/GenBank/DDBJ whole genome shotgun (WGS) entry which is preliminary data.</text>
</comment>
<gene>
    <name evidence="2" type="ORF">AVEN_101465_1</name>
</gene>
<evidence type="ECO:0000313" key="3">
    <source>
        <dbReference type="Proteomes" id="UP000499080"/>
    </source>
</evidence>
<protein>
    <submittedName>
        <fullName evidence="2">Uncharacterized protein</fullName>
    </submittedName>
</protein>
<evidence type="ECO:0000313" key="2">
    <source>
        <dbReference type="EMBL" id="GBM64381.1"/>
    </source>
</evidence>
<dbReference type="EMBL" id="BGPR01001925">
    <property type="protein sequence ID" value="GBM64381.1"/>
    <property type="molecule type" value="Genomic_DNA"/>
</dbReference>
<evidence type="ECO:0000256" key="1">
    <source>
        <dbReference type="SAM" id="MobiDB-lite"/>
    </source>
</evidence>
<name>A0A4Y2HGD2_ARAVE</name>
<accession>A0A4Y2HGD2</accession>
<proteinExistence type="predicted"/>
<dbReference type="Proteomes" id="UP000499080">
    <property type="component" value="Unassembled WGS sequence"/>
</dbReference>